<protein>
    <submittedName>
        <fullName evidence="2">Uncharacterized protein</fullName>
    </submittedName>
</protein>
<comment type="caution">
    <text evidence="2">The sequence shown here is derived from an EMBL/GenBank/DDBJ whole genome shotgun (WGS) entry which is preliminary data.</text>
</comment>
<organism evidence="2 3">
    <name type="scientific">Pseudomonas fontis</name>
    <dbReference type="NCBI Taxonomy" id="2942633"/>
    <lineage>
        <taxon>Bacteria</taxon>
        <taxon>Pseudomonadati</taxon>
        <taxon>Pseudomonadota</taxon>
        <taxon>Gammaproteobacteria</taxon>
        <taxon>Pseudomonadales</taxon>
        <taxon>Pseudomonadaceae</taxon>
        <taxon>Pseudomonas</taxon>
    </lineage>
</organism>
<dbReference type="RefSeq" id="WP_273913781.1">
    <property type="nucleotide sequence ID" value="NZ_JAMDGX010000105.1"/>
</dbReference>
<name>A0ABT5NU58_9PSED</name>
<keyword evidence="3" id="KW-1185">Reference proteome</keyword>
<sequence>MAAADGSNKTTAVRRPKVRTNRDVPTAFPNPRFESGVEPDGLLLRSQLDLGVTVLIDRWDNPPGDGEFNELFVQLARAGSENYESVVDEETEGQITFPRKLVIPSDYLLAPSNEGPFKLRIEQVNQVGNTVWSEIVPIVIDKTPPHNPDFPEKIKFSFTPPITDATLDGLSYLEGEIPEWKGEEVGDRVAFAWLENKLPTEPGDLVPIDTVILGLDRKVKFPVAVIRASKDGLYTAGYVILDRAGNLSKVSQIDLMSVALGPAPKPLVEPVVPDFDSNGIIDLADAMNGVEVRIPPVPNGKETDELEIWWGDKPLVGRWPVRPGAQVPIPVTFKHLLQAFGHATTPVATDVRYIVYRGVEPFDSDVLQVQVDLSTTGPVNPGWPDDPDPTNPTLELPQVFGKSGEANKLVAADENQEVYASIKLVAPVADDDTYQLYWNDVPIGDAYKVDLTQVGDGDEIRIPLDWNDIRKQRNNKAMPVYYTLGHPDRRNLQTSNSSSVDIDFLVVVLPKPVALDLDSKRKILNCSSLKEQGGMHGFRYHIPASEYLKVGDVINISWKAFQRLGTPEHVPAADKDEDLYITADHVLNGINWFVGPYDKHILPIYAGEEPDAQSGRGKVQYTLDVGGKSTPSAISDEQVSIATGTGTCPLP</sequence>
<dbReference type="EMBL" id="JAMDGY010000035">
    <property type="protein sequence ID" value="MDD0991709.1"/>
    <property type="molecule type" value="Genomic_DNA"/>
</dbReference>
<accession>A0ABT5NU58</accession>
<evidence type="ECO:0000256" key="1">
    <source>
        <dbReference type="SAM" id="MobiDB-lite"/>
    </source>
</evidence>
<feature type="region of interest" description="Disordered" evidence="1">
    <location>
        <begin position="1"/>
        <end position="35"/>
    </location>
</feature>
<evidence type="ECO:0000313" key="2">
    <source>
        <dbReference type="EMBL" id="MDD0991709.1"/>
    </source>
</evidence>
<gene>
    <name evidence="2" type="ORF">M5G11_14280</name>
</gene>
<reference evidence="2 3" key="1">
    <citation type="submission" date="2022-05" db="EMBL/GenBank/DDBJ databases">
        <title>Novel Pseudomonas spp. Isolated from a Rainbow Trout Aquaculture Facility.</title>
        <authorList>
            <person name="Testerman T."/>
            <person name="Graf J."/>
        </authorList>
    </citation>
    <scope>NUCLEOTIDE SEQUENCE [LARGE SCALE GENOMIC DNA]</scope>
    <source>
        <strain evidence="2 3">ID681</strain>
    </source>
</reference>
<dbReference type="Proteomes" id="UP001148203">
    <property type="component" value="Unassembled WGS sequence"/>
</dbReference>
<proteinExistence type="predicted"/>
<evidence type="ECO:0000313" key="3">
    <source>
        <dbReference type="Proteomes" id="UP001148203"/>
    </source>
</evidence>